<protein>
    <recommendedName>
        <fullName evidence="4">Phage tail tape measure protein</fullName>
    </recommendedName>
</protein>
<name>A0A2V3ZV66_9BACT</name>
<gene>
    <name evidence="2" type="ORF">DF185_19985</name>
</gene>
<evidence type="ECO:0008006" key="4">
    <source>
        <dbReference type="Google" id="ProtNLM"/>
    </source>
</evidence>
<evidence type="ECO:0000313" key="2">
    <source>
        <dbReference type="EMBL" id="PXX96923.1"/>
    </source>
</evidence>
<keyword evidence="3" id="KW-1185">Reference proteome</keyword>
<evidence type="ECO:0000313" key="3">
    <source>
        <dbReference type="Proteomes" id="UP000248079"/>
    </source>
</evidence>
<evidence type="ECO:0000256" key="1">
    <source>
        <dbReference type="SAM" id="Coils"/>
    </source>
</evidence>
<reference evidence="2 3" key="1">
    <citation type="submission" date="2018-05" db="EMBL/GenBank/DDBJ databases">
        <title>Marinifilum breve JC075T sp. nov., a marine bacterium isolated from Yongle Blue Hole in the South China Sea.</title>
        <authorList>
            <person name="Fu T."/>
        </authorList>
    </citation>
    <scope>NUCLEOTIDE SEQUENCE [LARGE SCALE GENOMIC DNA]</scope>
    <source>
        <strain evidence="2 3">JC075</strain>
    </source>
</reference>
<proteinExistence type="predicted"/>
<sequence>MGSNMAKTENRRINLYINGKEVENSVKGIRAEYKKSNNQLNKMIIGSKEYNKKAAEVKGLKKHLQDHNKTLGYTSASWSGLKALLPTVSFAAVITGAIAAGKEIFNLTIQTEQLEKRFNIVFGDSANIVEEGAVRMADKMGLTVLQFKEAATAAGDLLIPLGFTREESAKMSTELIGLSGALNDWTGGHLGAKQVSEILTKALLGENEQLKQLGIAVSMESEEFRKLVKQKKEDIGATTEQAKALATLEMIKNKSADAQTAYLAEESKYLRIKKDVVKWWQKQKEAVVEYYLTKPSEKMEREKNAVNNLTIELNDANLSEERRKDILSKLQRIAPQVIENIDAENISYEKLTENLTKYNEQMENKIVLQKEDELIASQEKKKNEALELVGKSKRRLIDTMREEVQWFEKYQEEANAILNDESKRTIEKAEALNSLAFKESSFGNADLGNALNSYKIYKTQFYNYNEELGRSIKEKKELEKELLSGSEQKKVETHEVKTIESNLTLYDDDAEWEAEMDADMAKYLAEWDKYQKEVQALKTQLKDSGIANMKDGIAKERAMEEARWAEEKENLEAKLINKDFANAEELEKNEILYGILEEKKKAHFDRLAELDEAEKNRKIAEDIAAQELKVLEAETDEEEFQARLELLQSRYDQEMALAGDNQLKQLQAKKNYQKEVNKLEQDALQQKIARLEQEREIRDAKIAVANTALEAVKTALGEETAIGKLAYLAQQAFAIGQVWFNTQIANAKATAASPLTFGQPWVGINTAQAIASTALIAAQTLTGFESGGYTDRDGSNKKVAGVVHSNEWVSNARTTNDSVTAPIIRDLDDYQRGIRTPEWIENFSSSPNFEEALPAVGFQVGGYGDSSNTVTNNYTTNNQGSGSSDKFDVIIAQNEQLLLYLSDPNNRKAYIIWDELQKANNEMANLYKMGRID</sequence>
<comment type="caution">
    <text evidence="2">The sequence shown here is derived from an EMBL/GenBank/DDBJ whole genome shotgun (WGS) entry which is preliminary data.</text>
</comment>
<feature type="coiled-coil region" evidence="1">
    <location>
        <begin position="630"/>
        <end position="701"/>
    </location>
</feature>
<keyword evidence="1" id="KW-0175">Coiled coil</keyword>
<dbReference type="EMBL" id="QFLI01000011">
    <property type="protein sequence ID" value="PXX96923.1"/>
    <property type="molecule type" value="Genomic_DNA"/>
</dbReference>
<dbReference type="Proteomes" id="UP000248079">
    <property type="component" value="Unassembled WGS sequence"/>
</dbReference>
<feature type="coiled-coil region" evidence="1">
    <location>
        <begin position="299"/>
        <end position="388"/>
    </location>
</feature>
<organism evidence="2 3">
    <name type="scientific">Marinifilum breve</name>
    <dbReference type="NCBI Taxonomy" id="2184082"/>
    <lineage>
        <taxon>Bacteria</taxon>
        <taxon>Pseudomonadati</taxon>
        <taxon>Bacteroidota</taxon>
        <taxon>Bacteroidia</taxon>
        <taxon>Marinilabiliales</taxon>
        <taxon>Marinifilaceae</taxon>
    </lineage>
</organism>
<accession>A0A2V3ZV66</accession>
<dbReference type="AlphaFoldDB" id="A0A2V3ZV66"/>